<dbReference type="CDD" id="cd13539">
    <property type="entry name" value="PBP2_AvModA"/>
    <property type="match status" value="1"/>
</dbReference>
<sequence>MSRAAVLPLAALLVAICLSGPARAGTTVVAVAANFTEPAKEIAEAFTKETGDDVELSFGSTGALYAQIGQGAPYEVLLAADDERPRRAVAEGLAVKGSQFTYAIGTLALFSPDPNRVTGPKTLEAGAFQRLAIANPKTAPYGVAAVETMKALGLYDRLSDKIVQGNSIAQTYQFVSTGNAELGFVALSQIAGNTKGSRWVVPEEDHAPIRQDAVLLSPGDGNKAARLFLDFLKGPQAKKIIEKFGYRTGE</sequence>
<organism evidence="5 6">
    <name type="scientific">Jiella mangrovi</name>
    <dbReference type="NCBI Taxonomy" id="2821407"/>
    <lineage>
        <taxon>Bacteria</taxon>
        <taxon>Pseudomonadati</taxon>
        <taxon>Pseudomonadota</taxon>
        <taxon>Alphaproteobacteria</taxon>
        <taxon>Hyphomicrobiales</taxon>
        <taxon>Aurantimonadaceae</taxon>
        <taxon>Jiella</taxon>
    </lineage>
</organism>
<dbReference type="SUPFAM" id="SSF53850">
    <property type="entry name" value="Periplasmic binding protein-like II"/>
    <property type="match status" value="1"/>
</dbReference>
<comment type="caution">
    <text evidence="5">The sequence shown here is derived from an EMBL/GenBank/DDBJ whole genome shotgun (WGS) entry which is preliminary data.</text>
</comment>
<protein>
    <submittedName>
        <fullName evidence="5">Molybdate ABC transporter substrate-binding protein</fullName>
    </submittedName>
</protein>
<dbReference type="InterPro" id="IPR005950">
    <property type="entry name" value="ModA"/>
</dbReference>
<keyword evidence="3 4" id="KW-0732">Signal</keyword>
<feature type="signal peptide" evidence="4">
    <location>
        <begin position="1"/>
        <end position="24"/>
    </location>
</feature>
<dbReference type="InterPro" id="IPR044084">
    <property type="entry name" value="AvModA-like_subst-bd"/>
</dbReference>
<evidence type="ECO:0000313" key="5">
    <source>
        <dbReference type="EMBL" id="MBP0614165.1"/>
    </source>
</evidence>
<feature type="chain" id="PRO_5047290485" evidence="4">
    <location>
        <begin position="25"/>
        <end position="250"/>
    </location>
</feature>
<keyword evidence="2" id="KW-0479">Metal-binding</keyword>
<dbReference type="PIRSF" id="PIRSF004846">
    <property type="entry name" value="ModA"/>
    <property type="match status" value="1"/>
</dbReference>
<dbReference type="InterPro" id="IPR050682">
    <property type="entry name" value="ModA/WtpA"/>
</dbReference>
<dbReference type="RefSeq" id="WP_209592564.1">
    <property type="nucleotide sequence ID" value="NZ_JAGJCF010000001.1"/>
</dbReference>
<comment type="similarity">
    <text evidence="1">Belongs to the bacterial solute-binding protein ModA family.</text>
</comment>
<evidence type="ECO:0000256" key="1">
    <source>
        <dbReference type="ARBA" id="ARBA00009175"/>
    </source>
</evidence>
<dbReference type="PANTHER" id="PTHR30632:SF14">
    <property type="entry name" value="TUNGSTATE_MOLYBDATE_CHROMATE-BINDING PROTEIN MODA"/>
    <property type="match status" value="1"/>
</dbReference>
<dbReference type="EMBL" id="JAGJCF010000001">
    <property type="protein sequence ID" value="MBP0614165.1"/>
    <property type="molecule type" value="Genomic_DNA"/>
</dbReference>
<evidence type="ECO:0000313" key="6">
    <source>
        <dbReference type="Proteomes" id="UP000678276"/>
    </source>
</evidence>
<dbReference type="NCBIfam" id="TIGR01256">
    <property type="entry name" value="modA"/>
    <property type="match status" value="1"/>
</dbReference>
<accession>A0ABS4BDW7</accession>
<name>A0ABS4BDW7_9HYPH</name>
<dbReference type="Proteomes" id="UP000678276">
    <property type="component" value="Unassembled WGS sequence"/>
</dbReference>
<dbReference type="Gene3D" id="3.40.190.10">
    <property type="entry name" value="Periplasmic binding protein-like II"/>
    <property type="match status" value="2"/>
</dbReference>
<keyword evidence="6" id="KW-1185">Reference proteome</keyword>
<reference evidence="5 6" key="1">
    <citation type="submission" date="2021-04" db="EMBL/GenBank/DDBJ databases">
        <title>Whole genome sequence of Jiella sp. KSK16Y-1.</title>
        <authorList>
            <person name="Tuo L."/>
        </authorList>
    </citation>
    <scope>NUCLEOTIDE SEQUENCE [LARGE SCALE GENOMIC DNA]</scope>
    <source>
        <strain evidence="5 6">KSK16Y-1</strain>
    </source>
</reference>
<dbReference type="Pfam" id="PF13531">
    <property type="entry name" value="SBP_bac_11"/>
    <property type="match status" value="1"/>
</dbReference>
<evidence type="ECO:0000256" key="2">
    <source>
        <dbReference type="ARBA" id="ARBA00022723"/>
    </source>
</evidence>
<evidence type="ECO:0000256" key="4">
    <source>
        <dbReference type="SAM" id="SignalP"/>
    </source>
</evidence>
<gene>
    <name evidence="5" type="primary">modA</name>
    <name evidence="5" type="ORF">J6595_00995</name>
</gene>
<proteinExistence type="inferred from homology"/>
<dbReference type="PANTHER" id="PTHR30632">
    <property type="entry name" value="MOLYBDATE-BINDING PERIPLASMIC PROTEIN"/>
    <property type="match status" value="1"/>
</dbReference>
<evidence type="ECO:0000256" key="3">
    <source>
        <dbReference type="ARBA" id="ARBA00022729"/>
    </source>
</evidence>